<keyword evidence="2" id="KW-1185">Reference proteome</keyword>
<dbReference type="EMBL" id="JADAQX010000897">
    <property type="protein sequence ID" value="KAF8819198.1"/>
    <property type="molecule type" value="Genomic_DNA"/>
</dbReference>
<name>A0ABQ7J5F7_9APIC</name>
<comment type="caution">
    <text evidence="1">The sequence shown here is derived from an EMBL/GenBank/DDBJ whole genome shotgun (WGS) entry which is preliminary data.</text>
</comment>
<evidence type="ECO:0000313" key="2">
    <source>
        <dbReference type="Proteomes" id="UP000823046"/>
    </source>
</evidence>
<dbReference type="InterPro" id="IPR016024">
    <property type="entry name" value="ARM-type_fold"/>
</dbReference>
<feature type="non-terminal residue" evidence="1">
    <location>
        <position position="498"/>
    </location>
</feature>
<dbReference type="Proteomes" id="UP000823046">
    <property type="component" value="Unassembled WGS sequence"/>
</dbReference>
<evidence type="ECO:0000313" key="1">
    <source>
        <dbReference type="EMBL" id="KAF8819198.1"/>
    </source>
</evidence>
<protein>
    <submittedName>
        <fullName evidence="1">Anonymous antigen-1</fullName>
    </submittedName>
</protein>
<dbReference type="SUPFAM" id="SSF48371">
    <property type="entry name" value="ARM repeat"/>
    <property type="match status" value="2"/>
</dbReference>
<proteinExistence type="predicted"/>
<gene>
    <name evidence="1" type="ORF">IE077_001433</name>
</gene>
<accession>A0ABQ7J5F7</accession>
<sequence length="498" mass="54555">MCDGTIVDCLLNAMLEHEAMEEVIKSGINCLNVIATAEDCTRHLRDLDKVASQAKNNPEAVYSTMAAIAGLSRVSHLQKFFIEKNAAGKILKMMGGWIEASPFQGQTKIIQNAVYTLKVLELNSFEKLHTIVCSLCDTACLPQMKRLMDLQEPDDNVLIYFTACIKELAAVDRITGEEEINACVENIMKIMKKYTDIRRSQINCLGALDFLARADSGDGVQALIKIGTIKSIIAYLIKTPMYLDAQLNGFTVMTSCAKIDPASIEIMKKNNALQALQVASRTHAKSKPLKNVVAPLIALLLPAEALEKAILEKLADCKEAMAGKNAQYLNETMSGLNELILTAEGSKIAAKCGTGPVMKDVQSWTMANMNLFLQTKDLEITPQDFYESTLSEIAQAIVNVAQTRSGLVHLIKSEAPEMMIDSFQKIGKIKGKFTEEWACNSLEALRLLLRHERACGEIAFSKGLLLSLRTRLDDFPDSSSILVSACGCLAAMCSTPGR</sequence>
<organism evidence="1 2">
    <name type="scientific">Cardiosporidium cionae</name>
    <dbReference type="NCBI Taxonomy" id="476202"/>
    <lineage>
        <taxon>Eukaryota</taxon>
        <taxon>Sar</taxon>
        <taxon>Alveolata</taxon>
        <taxon>Apicomplexa</taxon>
        <taxon>Aconoidasida</taxon>
        <taxon>Nephromycida</taxon>
        <taxon>Cardiosporidium</taxon>
    </lineage>
</organism>
<dbReference type="InterPro" id="IPR011989">
    <property type="entry name" value="ARM-like"/>
</dbReference>
<dbReference type="Gene3D" id="1.25.10.10">
    <property type="entry name" value="Leucine-rich Repeat Variant"/>
    <property type="match status" value="1"/>
</dbReference>
<reference evidence="1 2" key="1">
    <citation type="journal article" date="2020" name="bioRxiv">
        <title>Metabolic contributions of an alphaproteobacterial endosymbiont in the apicomplexan Cardiosporidium cionae.</title>
        <authorList>
            <person name="Hunter E.S."/>
            <person name="Paight C.J."/>
            <person name="Lane C.E."/>
        </authorList>
    </citation>
    <scope>NUCLEOTIDE SEQUENCE [LARGE SCALE GENOMIC DNA]</scope>
    <source>
        <strain evidence="1">ESH_2018</strain>
    </source>
</reference>